<comment type="caution">
    <text evidence="2">The sequence shown here is derived from an EMBL/GenBank/DDBJ whole genome shotgun (WGS) entry which is preliminary data.</text>
</comment>
<dbReference type="Pfam" id="PF07878">
    <property type="entry name" value="RHH_5"/>
    <property type="match status" value="1"/>
</dbReference>
<feature type="domain" description="CopG-like ribbon-helix-helix" evidence="1">
    <location>
        <begin position="12"/>
        <end position="52"/>
    </location>
</feature>
<evidence type="ECO:0000313" key="3">
    <source>
        <dbReference type="Proteomes" id="UP000238762"/>
    </source>
</evidence>
<accession>A0A2T1C3S7</accession>
<evidence type="ECO:0000313" key="2">
    <source>
        <dbReference type="EMBL" id="PSB02773.1"/>
    </source>
</evidence>
<protein>
    <recommendedName>
        <fullName evidence="1">CopG-like ribbon-helix-helix domain-containing protein</fullName>
    </recommendedName>
</protein>
<reference evidence="2 3" key="2">
    <citation type="submission" date="2018-03" db="EMBL/GenBank/DDBJ databases">
        <title>The ancient ancestry and fast evolution of plastids.</title>
        <authorList>
            <person name="Moore K.R."/>
            <person name="Magnabosco C."/>
            <person name="Momper L."/>
            <person name="Gold D.A."/>
            <person name="Bosak T."/>
            <person name="Fournier G.P."/>
        </authorList>
    </citation>
    <scope>NUCLEOTIDE SEQUENCE [LARGE SCALE GENOMIC DNA]</scope>
    <source>
        <strain evidence="2 3">CCAP 1448/3</strain>
    </source>
</reference>
<dbReference type="Proteomes" id="UP000238762">
    <property type="component" value="Unassembled WGS sequence"/>
</dbReference>
<organism evidence="2 3">
    <name type="scientific">Merismopedia glauca CCAP 1448/3</name>
    <dbReference type="NCBI Taxonomy" id="1296344"/>
    <lineage>
        <taxon>Bacteria</taxon>
        <taxon>Bacillati</taxon>
        <taxon>Cyanobacteriota</taxon>
        <taxon>Cyanophyceae</taxon>
        <taxon>Synechococcales</taxon>
        <taxon>Merismopediaceae</taxon>
        <taxon>Merismopedia</taxon>
    </lineage>
</organism>
<sequence length="58" mass="6542">MVTETNTSLKPKRITITLPSEIYEGLATWAEDETRPLSNLLTAIATKALKERTNQPRK</sequence>
<name>A0A2T1C3S7_9CYAN</name>
<reference evidence="2 3" key="1">
    <citation type="submission" date="2018-02" db="EMBL/GenBank/DDBJ databases">
        <authorList>
            <person name="Cohen D.B."/>
            <person name="Kent A.D."/>
        </authorList>
    </citation>
    <scope>NUCLEOTIDE SEQUENCE [LARGE SCALE GENOMIC DNA]</scope>
    <source>
        <strain evidence="2 3">CCAP 1448/3</strain>
    </source>
</reference>
<dbReference type="InterPro" id="IPR012869">
    <property type="entry name" value="RHH_5"/>
</dbReference>
<proteinExistence type="predicted"/>
<dbReference type="RefSeq" id="WP_106288799.1">
    <property type="nucleotide sequence ID" value="NZ_CAWNTC010000039.1"/>
</dbReference>
<dbReference type="OrthoDB" id="516699at2"/>
<dbReference type="EMBL" id="PVWJ01000049">
    <property type="protein sequence ID" value="PSB02773.1"/>
    <property type="molecule type" value="Genomic_DNA"/>
</dbReference>
<evidence type="ECO:0000259" key="1">
    <source>
        <dbReference type="Pfam" id="PF07878"/>
    </source>
</evidence>
<dbReference type="AlphaFoldDB" id="A0A2T1C3S7"/>
<keyword evidence="3" id="KW-1185">Reference proteome</keyword>
<gene>
    <name evidence="2" type="ORF">C7B64_11515</name>
</gene>